<reference evidence="7" key="1">
    <citation type="journal article" date="2020" name="Nature">
        <title>Giant virus diversity and host interactions through global metagenomics.</title>
        <authorList>
            <person name="Schulz F."/>
            <person name="Roux S."/>
            <person name="Paez-Espino D."/>
            <person name="Jungbluth S."/>
            <person name="Walsh D.A."/>
            <person name="Denef V.J."/>
            <person name="McMahon K.D."/>
            <person name="Konstantinidis K.T."/>
            <person name="Eloe-Fadrosh E.A."/>
            <person name="Kyrpides N.C."/>
            <person name="Woyke T."/>
        </authorList>
    </citation>
    <scope>NUCLEOTIDE SEQUENCE</scope>
    <source>
        <strain evidence="7">GVMAG-M-3300020185-18</strain>
    </source>
</reference>
<evidence type="ECO:0000256" key="4">
    <source>
        <dbReference type="ARBA" id="ARBA00022737"/>
    </source>
</evidence>
<keyword evidence="2" id="KW-0813">Transport</keyword>
<feature type="transmembrane region" description="Helical" evidence="6">
    <location>
        <begin position="135"/>
        <end position="155"/>
    </location>
</feature>
<dbReference type="InterPro" id="IPR018108">
    <property type="entry name" value="MCP_transmembrane"/>
</dbReference>
<evidence type="ECO:0000313" key="7">
    <source>
        <dbReference type="EMBL" id="QHS98738.1"/>
    </source>
</evidence>
<feature type="transmembrane region" description="Helical" evidence="6">
    <location>
        <begin position="167"/>
        <end position="184"/>
    </location>
</feature>
<dbReference type="Pfam" id="PF00153">
    <property type="entry name" value="Mito_carr"/>
    <property type="match status" value="3"/>
</dbReference>
<dbReference type="GO" id="GO:0055085">
    <property type="term" value="P:transmembrane transport"/>
    <property type="evidence" value="ECO:0007669"/>
    <property type="project" value="InterPro"/>
</dbReference>
<keyword evidence="5 6" id="KW-0472">Membrane</keyword>
<accession>A0A6C0C507</accession>
<evidence type="ECO:0000256" key="5">
    <source>
        <dbReference type="ARBA" id="ARBA00023136"/>
    </source>
</evidence>
<dbReference type="Gene3D" id="1.50.40.10">
    <property type="entry name" value="Mitochondrial carrier domain"/>
    <property type="match status" value="1"/>
</dbReference>
<protein>
    <recommendedName>
        <fullName evidence="8">Mitochondrial carrier protein</fullName>
    </recommendedName>
</protein>
<proteinExistence type="predicted"/>
<keyword evidence="4" id="KW-0677">Repeat</keyword>
<dbReference type="PRINTS" id="PR00926">
    <property type="entry name" value="MITOCARRIER"/>
</dbReference>
<dbReference type="InterPro" id="IPR002067">
    <property type="entry name" value="MCP"/>
</dbReference>
<dbReference type="PROSITE" id="PS50920">
    <property type="entry name" value="SOLCAR"/>
    <property type="match status" value="2"/>
</dbReference>
<evidence type="ECO:0000256" key="3">
    <source>
        <dbReference type="ARBA" id="ARBA00022692"/>
    </source>
</evidence>
<dbReference type="InterPro" id="IPR023395">
    <property type="entry name" value="MCP_dom_sf"/>
</dbReference>
<keyword evidence="3 6" id="KW-0812">Transmembrane</keyword>
<sequence>MNDFFNNFSIAAISTASAKTLSAPFELWRIQRQNYFIPNSTIRDVVKKEGLRYLWKGNITNIVKGVPQYSVNYALFKVIDDKIENKFVSGICSGALSIGSIYPLETTRTYLSLQTNKNKYRGIYDCLKRTPIRNLYQGFSMSLIGFGSFTGWLFYFQSKLNENYPNLAPINGGLASIGALSFSYPTDLMRRRLQLQEFDKSVPIYKNNRDVIKQIKKNEGIRGFYKGLHANLVKSFVQWSIHFYILETLNKLIKK</sequence>
<comment type="subcellular location">
    <subcellularLocation>
        <location evidence="1">Membrane</location>
        <topology evidence="1">Multi-pass membrane protein</topology>
    </subcellularLocation>
</comment>
<dbReference type="SUPFAM" id="SSF103506">
    <property type="entry name" value="Mitochondrial carrier"/>
    <property type="match status" value="1"/>
</dbReference>
<dbReference type="EMBL" id="MN739322">
    <property type="protein sequence ID" value="QHS98738.1"/>
    <property type="molecule type" value="Genomic_DNA"/>
</dbReference>
<dbReference type="PANTHER" id="PTHR24089">
    <property type="entry name" value="SOLUTE CARRIER FAMILY 25"/>
    <property type="match status" value="1"/>
</dbReference>
<name>A0A6C0C507_9ZZZZ</name>
<dbReference type="AlphaFoldDB" id="A0A6C0C507"/>
<evidence type="ECO:0000256" key="2">
    <source>
        <dbReference type="ARBA" id="ARBA00022448"/>
    </source>
</evidence>
<evidence type="ECO:0008006" key="8">
    <source>
        <dbReference type="Google" id="ProtNLM"/>
    </source>
</evidence>
<keyword evidence="6" id="KW-1133">Transmembrane helix</keyword>
<evidence type="ECO:0000256" key="1">
    <source>
        <dbReference type="ARBA" id="ARBA00004141"/>
    </source>
</evidence>
<organism evidence="7">
    <name type="scientific">viral metagenome</name>
    <dbReference type="NCBI Taxonomy" id="1070528"/>
    <lineage>
        <taxon>unclassified sequences</taxon>
        <taxon>metagenomes</taxon>
        <taxon>organismal metagenomes</taxon>
    </lineage>
</organism>
<evidence type="ECO:0000256" key="6">
    <source>
        <dbReference type="SAM" id="Phobius"/>
    </source>
</evidence>
<dbReference type="GO" id="GO:0016020">
    <property type="term" value="C:membrane"/>
    <property type="evidence" value="ECO:0007669"/>
    <property type="project" value="UniProtKB-SubCell"/>
</dbReference>